<dbReference type="PROSITE" id="PS00018">
    <property type="entry name" value="EF_HAND_1"/>
    <property type="match status" value="1"/>
</dbReference>
<dbReference type="AlphaFoldDB" id="V4CI81"/>
<dbReference type="KEGG" id="lgi:LOTGIDRAFT_239729"/>
<evidence type="ECO:0000313" key="4">
    <source>
        <dbReference type="EMBL" id="ESP01840.1"/>
    </source>
</evidence>
<dbReference type="HOGENOM" id="CLU_139961_0_0_1"/>
<proteinExistence type="predicted"/>
<organism evidence="4 5">
    <name type="scientific">Lottia gigantea</name>
    <name type="common">Giant owl limpet</name>
    <dbReference type="NCBI Taxonomy" id="225164"/>
    <lineage>
        <taxon>Eukaryota</taxon>
        <taxon>Metazoa</taxon>
        <taxon>Spiralia</taxon>
        <taxon>Lophotrochozoa</taxon>
        <taxon>Mollusca</taxon>
        <taxon>Gastropoda</taxon>
        <taxon>Patellogastropoda</taxon>
        <taxon>Lottioidea</taxon>
        <taxon>Lottiidae</taxon>
        <taxon>Lottia</taxon>
    </lineage>
</organism>
<keyword evidence="2" id="KW-0732">Signal</keyword>
<dbReference type="InterPro" id="IPR011992">
    <property type="entry name" value="EF-hand-dom_pair"/>
</dbReference>
<dbReference type="Proteomes" id="UP000030746">
    <property type="component" value="Unassembled WGS sequence"/>
</dbReference>
<keyword evidence="1" id="KW-0106">Calcium</keyword>
<accession>V4CI81</accession>
<keyword evidence="5" id="KW-1185">Reference proteome</keyword>
<dbReference type="RefSeq" id="XP_009047474.1">
    <property type="nucleotide sequence ID" value="XM_009049226.1"/>
</dbReference>
<reference evidence="4 5" key="1">
    <citation type="journal article" date="2013" name="Nature">
        <title>Insights into bilaterian evolution from three spiralian genomes.</title>
        <authorList>
            <person name="Simakov O."/>
            <person name="Marletaz F."/>
            <person name="Cho S.J."/>
            <person name="Edsinger-Gonzales E."/>
            <person name="Havlak P."/>
            <person name="Hellsten U."/>
            <person name="Kuo D.H."/>
            <person name="Larsson T."/>
            <person name="Lv J."/>
            <person name="Arendt D."/>
            <person name="Savage R."/>
            <person name="Osoegawa K."/>
            <person name="de Jong P."/>
            <person name="Grimwood J."/>
            <person name="Chapman J.A."/>
            <person name="Shapiro H."/>
            <person name="Aerts A."/>
            <person name="Otillar R.P."/>
            <person name="Terry A.Y."/>
            <person name="Boore J.L."/>
            <person name="Grigoriev I.V."/>
            <person name="Lindberg D.R."/>
            <person name="Seaver E.C."/>
            <person name="Weisblat D.A."/>
            <person name="Putnam N.H."/>
            <person name="Rokhsar D.S."/>
        </authorList>
    </citation>
    <scope>NUCLEOTIDE SEQUENCE [LARGE SCALE GENOMIC DNA]</scope>
</reference>
<gene>
    <name evidence="4" type="ORF">LOTGIDRAFT_239729</name>
</gene>
<dbReference type="Gene3D" id="1.10.238.10">
    <property type="entry name" value="EF-hand"/>
    <property type="match status" value="1"/>
</dbReference>
<evidence type="ECO:0000256" key="1">
    <source>
        <dbReference type="ARBA" id="ARBA00022837"/>
    </source>
</evidence>
<feature type="signal peptide" evidence="2">
    <location>
        <begin position="1"/>
        <end position="20"/>
    </location>
</feature>
<protein>
    <recommendedName>
        <fullName evidence="3">EF-hand domain-containing protein</fullName>
    </recommendedName>
</protein>
<evidence type="ECO:0000256" key="2">
    <source>
        <dbReference type="SAM" id="SignalP"/>
    </source>
</evidence>
<dbReference type="EMBL" id="KB200361">
    <property type="protein sequence ID" value="ESP01840.1"/>
    <property type="molecule type" value="Genomic_DNA"/>
</dbReference>
<dbReference type="CTD" id="20251146"/>
<feature type="chain" id="PRO_5004717394" description="EF-hand domain-containing protein" evidence="2">
    <location>
        <begin position="21"/>
        <end position="108"/>
    </location>
</feature>
<dbReference type="PROSITE" id="PS50222">
    <property type="entry name" value="EF_HAND_2"/>
    <property type="match status" value="1"/>
</dbReference>
<evidence type="ECO:0000259" key="3">
    <source>
        <dbReference type="PROSITE" id="PS50222"/>
    </source>
</evidence>
<dbReference type="InterPro" id="IPR018247">
    <property type="entry name" value="EF_Hand_1_Ca_BS"/>
</dbReference>
<dbReference type="InterPro" id="IPR002048">
    <property type="entry name" value="EF_hand_dom"/>
</dbReference>
<feature type="non-terminal residue" evidence="4">
    <location>
        <position position="1"/>
    </location>
</feature>
<dbReference type="GeneID" id="20251146"/>
<sequence>MKIAAVLLVAMVVMMGQTHAWRFWRTAGAVAIGALVFGKRDIEGADFQAKYKAAVEDGVFTAEEIKSVFGVADNGVAEFIEAYDMDGDGTIQVKEYETVVALAESMTG</sequence>
<evidence type="ECO:0000313" key="5">
    <source>
        <dbReference type="Proteomes" id="UP000030746"/>
    </source>
</evidence>
<dbReference type="SUPFAM" id="SSF47473">
    <property type="entry name" value="EF-hand"/>
    <property type="match status" value="1"/>
</dbReference>
<dbReference type="GO" id="GO:0005509">
    <property type="term" value="F:calcium ion binding"/>
    <property type="evidence" value="ECO:0007669"/>
    <property type="project" value="InterPro"/>
</dbReference>
<feature type="domain" description="EF-hand" evidence="3">
    <location>
        <begin position="71"/>
        <end position="106"/>
    </location>
</feature>
<name>V4CI81_LOTGI</name>